<organism evidence="3 4">
    <name type="scientific">Scytonema hofmannii PCC 7110</name>
    <dbReference type="NCBI Taxonomy" id="128403"/>
    <lineage>
        <taxon>Bacteria</taxon>
        <taxon>Bacillati</taxon>
        <taxon>Cyanobacteriota</taxon>
        <taxon>Cyanophyceae</taxon>
        <taxon>Nostocales</taxon>
        <taxon>Scytonemataceae</taxon>
        <taxon>Scytonema</taxon>
    </lineage>
</organism>
<dbReference type="AlphaFoldDB" id="A0A139WVH4"/>
<dbReference type="EMBL" id="ANNX02000047">
    <property type="protein sequence ID" value="KYC36440.1"/>
    <property type="molecule type" value="Genomic_DNA"/>
</dbReference>
<dbReference type="STRING" id="128403.WA1_42805"/>
<dbReference type="Gene3D" id="3.50.50.60">
    <property type="entry name" value="FAD/NAD(P)-binding domain"/>
    <property type="match status" value="2"/>
</dbReference>
<evidence type="ECO:0000313" key="3">
    <source>
        <dbReference type="EMBL" id="KYC36440.1"/>
    </source>
</evidence>
<keyword evidence="1" id="KW-0560">Oxidoreductase</keyword>
<dbReference type="Proteomes" id="UP000076925">
    <property type="component" value="Unassembled WGS sequence"/>
</dbReference>
<dbReference type="PANTHER" id="PTHR43476:SF5">
    <property type="entry name" value="FAD-DEPENDENT MONOOXYGENASE"/>
    <property type="match status" value="1"/>
</dbReference>
<evidence type="ECO:0000313" key="4">
    <source>
        <dbReference type="Proteomes" id="UP000076925"/>
    </source>
</evidence>
<dbReference type="GO" id="GO:0071949">
    <property type="term" value="F:FAD binding"/>
    <property type="evidence" value="ECO:0007669"/>
    <property type="project" value="InterPro"/>
</dbReference>
<accession>A0A139WVH4</accession>
<keyword evidence="4" id="KW-1185">Reference proteome</keyword>
<proteinExistence type="predicted"/>
<dbReference type="GO" id="GO:0004497">
    <property type="term" value="F:monooxygenase activity"/>
    <property type="evidence" value="ECO:0007669"/>
    <property type="project" value="UniProtKB-KW"/>
</dbReference>
<evidence type="ECO:0000259" key="2">
    <source>
        <dbReference type="Pfam" id="PF01494"/>
    </source>
</evidence>
<dbReference type="Pfam" id="PF01494">
    <property type="entry name" value="FAD_binding_3"/>
    <property type="match status" value="1"/>
</dbReference>
<dbReference type="SUPFAM" id="SSF51905">
    <property type="entry name" value="FAD/NAD(P)-binding domain"/>
    <property type="match status" value="1"/>
</dbReference>
<feature type="domain" description="FAD-binding" evidence="2">
    <location>
        <begin position="3"/>
        <end position="326"/>
    </location>
</feature>
<dbReference type="PRINTS" id="PR00420">
    <property type="entry name" value="RNGMNOXGNASE"/>
</dbReference>
<evidence type="ECO:0000256" key="1">
    <source>
        <dbReference type="ARBA" id="ARBA00023002"/>
    </source>
</evidence>
<dbReference type="PANTHER" id="PTHR43476">
    <property type="entry name" value="3-(3-HYDROXY-PHENYL)PROPIONATE/3-HYDROXYCINNAMIC ACID HYDROXYLASE"/>
    <property type="match status" value="1"/>
</dbReference>
<dbReference type="InterPro" id="IPR036188">
    <property type="entry name" value="FAD/NAD-bd_sf"/>
</dbReference>
<dbReference type="OrthoDB" id="9806565at2"/>
<dbReference type="RefSeq" id="WP_017749674.1">
    <property type="nucleotide sequence ID" value="NZ_KQ976354.1"/>
</dbReference>
<dbReference type="InterPro" id="IPR002938">
    <property type="entry name" value="FAD-bd"/>
</dbReference>
<name>A0A139WVH4_9CYAN</name>
<reference evidence="3 4" key="1">
    <citation type="journal article" date="2013" name="Genome Biol. Evol.">
        <title>Genomes of Stigonematalean cyanobacteria (subsection V) and the evolution of oxygenic photosynthesis from prokaryotes to plastids.</title>
        <authorList>
            <person name="Dagan T."/>
            <person name="Roettger M."/>
            <person name="Stucken K."/>
            <person name="Landan G."/>
            <person name="Koch R."/>
            <person name="Major P."/>
            <person name="Gould S.B."/>
            <person name="Goremykin V.V."/>
            <person name="Rippka R."/>
            <person name="Tandeau de Marsac N."/>
            <person name="Gugger M."/>
            <person name="Lockhart P.J."/>
            <person name="Allen J.F."/>
            <person name="Brune I."/>
            <person name="Maus I."/>
            <person name="Puhler A."/>
            <person name="Martin W.F."/>
        </authorList>
    </citation>
    <scope>NUCLEOTIDE SEQUENCE [LARGE SCALE GENOMIC DNA]</scope>
    <source>
        <strain evidence="3 4">PCC 7110</strain>
    </source>
</reference>
<keyword evidence="3" id="KW-0503">Monooxygenase</keyword>
<comment type="caution">
    <text evidence="3">The sequence shown here is derived from an EMBL/GenBank/DDBJ whole genome shotgun (WGS) entry which is preliminary data.</text>
</comment>
<gene>
    <name evidence="3" type="ORF">WA1_42805</name>
</gene>
<protein>
    <submittedName>
        <fullName evidence="3">Monooxygenase</fullName>
    </submittedName>
</protein>
<sequence length="399" mass="44649">MNQVVIVGAGPTGATLALLLVKRGISVKLIEASRNFQRVFRGEGLMPSGLDALEQMELLSVLESIPNRPLDAWEFSINNRTLFRVNEPIEPGGKPCTLVSQPALLEKLINLASTYPNFEFVQGTTVRDLHWSDKRVSGVKLGDDRSFFADLVIGADGRNSIVRSCANLHLEQQSQSFDILWFKLADSPRFETENIFYSILHGDRAFGLFRSSEGNLQVGWALRERDSLDWKHVDWPVMLASASPPWLAEHFQHNAQTIERPVLLSVVVGRCPRWYTPGLLLLGDAAHPMSPIRAQGINMALRDVIVTANHLVTLLLSEARYAAIDAALPQIQAEREPEIIRAQQLQAEEASLAERLGNSAFLRWGASQFAPLISNPVRQSWLKRQRELRQGVRQIKLTV</sequence>
<dbReference type="InterPro" id="IPR050631">
    <property type="entry name" value="PheA/TfdB_FAD_monoxygenase"/>
</dbReference>